<keyword evidence="2" id="KW-0472">Membrane</keyword>
<dbReference type="AlphaFoldDB" id="A0A975Y1C8"/>
<evidence type="ECO:0000256" key="1">
    <source>
        <dbReference type="SAM" id="MobiDB-lite"/>
    </source>
</evidence>
<proteinExistence type="predicted"/>
<dbReference type="Proteomes" id="UP000683575">
    <property type="component" value="Chromosome"/>
</dbReference>
<dbReference type="EMBL" id="CP077062">
    <property type="protein sequence ID" value="QWZ09381.1"/>
    <property type="molecule type" value="Genomic_DNA"/>
</dbReference>
<dbReference type="KEGG" id="nps:KRR39_06300"/>
<gene>
    <name evidence="3" type="ORF">KRR39_06300</name>
</gene>
<keyword evidence="4" id="KW-1185">Reference proteome</keyword>
<protein>
    <submittedName>
        <fullName evidence="3">Uncharacterized protein</fullName>
    </submittedName>
</protein>
<keyword evidence="2" id="KW-1133">Transmembrane helix</keyword>
<feature type="compositionally biased region" description="Basic residues" evidence="1">
    <location>
        <begin position="1"/>
        <end position="10"/>
    </location>
</feature>
<feature type="region of interest" description="Disordered" evidence="1">
    <location>
        <begin position="1"/>
        <end position="28"/>
    </location>
</feature>
<sequence length="92" mass="10084">MVTKKRRRTQLARAGAQRQQLRRAQRARRRRRTRLVLTAVAVVVVLAGLVTWIVLHAKDSGSAASARGDYASLVDLAQHQPTGQATTAEGAR</sequence>
<reference evidence="3" key="1">
    <citation type="submission" date="2021-06" db="EMBL/GenBank/DDBJ databases">
        <title>Complete genome sequence of Nocardioides sp. G188.</title>
        <authorList>
            <person name="Im W.-T."/>
        </authorList>
    </citation>
    <scope>NUCLEOTIDE SEQUENCE</scope>
    <source>
        <strain evidence="3">G188</strain>
    </source>
</reference>
<name>A0A975Y1C8_9ACTN</name>
<keyword evidence="2" id="KW-0812">Transmembrane</keyword>
<evidence type="ECO:0000313" key="3">
    <source>
        <dbReference type="EMBL" id="QWZ09381.1"/>
    </source>
</evidence>
<feature type="transmembrane region" description="Helical" evidence="2">
    <location>
        <begin position="35"/>
        <end position="55"/>
    </location>
</feature>
<accession>A0A975Y1C8</accession>
<evidence type="ECO:0000313" key="4">
    <source>
        <dbReference type="Proteomes" id="UP000683575"/>
    </source>
</evidence>
<organism evidence="3 4">
    <name type="scientific">Nocardioides panacis</name>
    <dbReference type="NCBI Taxonomy" id="2849501"/>
    <lineage>
        <taxon>Bacteria</taxon>
        <taxon>Bacillati</taxon>
        <taxon>Actinomycetota</taxon>
        <taxon>Actinomycetes</taxon>
        <taxon>Propionibacteriales</taxon>
        <taxon>Nocardioidaceae</taxon>
        <taxon>Nocardioides</taxon>
    </lineage>
</organism>
<dbReference type="RefSeq" id="WP_216941227.1">
    <property type="nucleotide sequence ID" value="NZ_CP077062.1"/>
</dbReference>
<evidence type="ECO:0000256" key="2">
    <source>
        <dbReference type="SAM" id="Phobius"/>
    </source>
</evidence>